<keyword evidence="2" id="KW-1133">Transmembrane helix</keyword>
<dbReference type="HOGENOM" id="CLU_097608_0_0_1"/>
<name>A0A067TMK4_GALM3</name>
<evidence type="ECO:0000313" key="3">
    <source>
        <dbReference type="EMBL" id="KDR80198.1"/>
    </source>
</evidence>
<feature type="transmembrane region" description="Helical" evidence="2">
    <location>
        <begin position="40"/>
        <end position="60"/>
    </location>
</feature>
<feature type="region of interest" description="Disordered" evidence="1">
    <location>
        <begin position="1"/>
        <end position="32"/>
    </location>
</feature>
<feature type="compositionally biased region" description="Polar residues" evidence="1">
    <location>
        <begin position="21"/>
        <end position="31"/>
    </location>
</feature>
<keyword evidence="4" id="KW-1185">Reference proteome</keyword>
<protein>
    <submittedName>
        <fullName evidence="3">Uncharacterized protein</fullName>
    </submittedName>
</protein>
<dbReference type="OrthoDB" id="2972750at2759"/>
<evidence type="ECO:0000256" key="2">
    <source>
        <dbReference type="SAM" id="Phobius"/>
    </source>
</evidence>
<evidence type="ECO:0000313" key="4">
    <source>
        <dbReference type="Proteomes" id="UP000027222"/>
    </source>
</evidence>
<dbReference type="STRING" id="685588.A0A067TMK4"/>
<gene>
    <name evidence="3" type="ORF">GALMADRAFT_242481</name>
</gene>
<sequence length="236" mass="26686">MALQTSHSAEPSSTPTSTSSNNDNDVQQHNPFSPAGSPPLILAFLSIGLFAAAMIVVFGWRRIQFGRNSWTLGTQPNGEGATGAMLLNKPQLWDLWNKEDTSWNQVAGKEKGGHGAELQWGNIMPLTATMVTEVTGENVKPLSPPSLRRDLLHPRLQLFRAWPERWRRPKHRERRKSFDESPPSTLQVGVAILMPSPQYPVYVKKPTNIEHDEQGRRRERKEITDYSIGMYECTWD</sequence>
<dbReference type="Proteomes" id="UP000027222">
    <property type="component" value="Unassembled WGS sequence"/>
</dbReference>
<keyword evidence="2" id="KW-0472">Membrane</keyword>
<proteinExistence type="predicted"/>
<dbReference type="AlphaFoldDB" id="A0A067TMK4"/>
<reference evidence="4" key="1">
    <citation type="journal article" date="2014" name="Proc. Natl. Acad. Sci. U.S.A.">
        <title>Extensive sampling of basidiomycete genomes demonstrates inadequacy of the white-rot/brown-rot paradigm for wood decay fungi.</title>
        <authorList>
            <person name="Riley R."/>
            <person name="Salamov A.A."/>
            <person name="Brown D.W."/>
            <person name="Nagy L.G."/>
            <person name="Floudas D."/>
            <person name="Held B.W."/>
            <person name="Levasseur A."/>
            <person name="Lombard V."/>
            <person name="Morin E."/>
            <person name="Otillar R."/>
            <person name="Lindquist E.A."/>
            <person name="Sun H."/>
            <person name="LaButti K.M."/>
            <person name="Schmutz J."/>
            <person name="Jabbour D."/>
            <person name="Luo H."/>
            <person name="Baker S.E."/>
            <person name="Pisabarro A.G."/>
            <person name="Walton J.D."/>
            <person name="Blanchette R.A."/>
            <person name="Henrissat B."/>
            <person name="Martin F."/>
            <person name="Cullen D."/>
            <person name="Hibbett D.S."/>
            <person name="Grigoriev I.V."/>
        </authorList>
    </citation>
    <scope>NUCLEOTIDE SEQUENCE [LARGE SCALE GENOMIC DNA]</scope>
    <source>
        <strain evidence="4">CBS 339.88</strain>
    </source>
</reference>
<dbReference type="EMBL" id="KL142372">
    <property type="protein sequence ID" value="KDR80198.1"/>
    <property type="molecule type" value="Genomic_DNA"/>
</dbReference>
<feature type="compositionally biased region" description="Low complexity" evidence="1">
    <location>
        <begin position="1"/>
        <end position="20"/>
    </location>
</feature>
<evidence type="ECO:0000256" key="1">
    <source>
        <dbReference type="SAM" id="MobiDB-lite"/>
    </source>
</evidence>
<accession>A0A067TMK4</accession>
<keyword evidence="2" id="KW-0812">Transmembrane</keyword>
<organism evidence="3 4">
    <name type="scientific">Galerina marginata (strain CBS 339.88)</name>
    <dbReference type="NCBI Taxonomy" id="685588"/>
    <lineage>
        <taxon>Eukaryota</taxon>
        <taxon>Fungi</taxon>
        <taxon>Dikarya</taxon>
        <taxon>Basidiomycota</taxon>
        <taxon>Agaricomycotina</taxon>
        <taxon>Agaricomycetes</taxon>
        <taxon>Agaricomycetidae</taxon>
        <taxon>Agaricales</taxon>
        <taxon>Agaricineae</taxon>
        <taxon>Strophariaceae</taxon>
        <taxon>Galerina</taxon>
    </lineage>
</organism>